<gene>
    <name evidence="1" type="ORF">D3Z33_08170</name>
</gene>
<organism evidence="1 2">
    <name type="scientific">Senegalia massiliensis</name>
    <dbReference type="NCBI Taxonomy" id="1720316"/>
    <lineage>
        <taxon>Bacteria</taxon>
        <taxon>Bacillati</taxon>
        <taxon>Bacillota</taxon>
        <taxon>Clostridia</taxon>
        <taxon>Eubacteriales</taxon>
        <taxon>Clostridiaceae</taxon>
        <taxon>Senegalia</taxon>
    </lineage>
</organism>
<dbReference type="AlphaFoldDB" id="A0A845QWE1"/>
<sequence length="144" mass="16926">MNQFAKPNINLPVSLNDAIITSIKQRPSTSCEIDGYICFKFADGYYIVNENEVEQTGEAYVTLSGVDFDFSHVYYCKENKREEITFNQLAEDVEKNTLEVIDETYGYNQTKFSCNVMTENDWYEVEIKIYHFNQTKYEWEDNPV</sequence>
<proteinExistence type="predicted"/>
<reference evidence="1 2" key="1">
    <citation type="submission" date="2018-08" db="EMBL/GenBank/DDBJ databases">
        <title>Murine metabolic-syndrome-specific gut microbial biobank.</title>
        <authorList>
            <person name="Liu C."/>
        </authorList>
    </citation>
    <scope>NUCLEOTIDE SEQUENCE [LARGE SCALE GENOMIC DNA]</scope>
    <source>
        <strain evidence="1 2">583</strain>
    </source>
</reference>
<comment type="caution">
    <text evidence="1">The sequence shown here is derived from an EMBL/GenBank/DDBJ whole genome shotgun (WGS) entry which is preliminary data.</text>
</comment>
<keyword evidence="2" id="KW-1185">Reference proteome</keyword>
<dbReference type="Proteomes" id="UP000467132">
    <property type="component" value="Unassembled WGS sequence"/>
</dbReference>
<dbReference type="OrthoDB" id="362007at2"/>
<name>A0A845QWE1_9CLOT</name>
<evidence type="ECO:0000313" key="1">
    <source>
        <dbReference type="EMBL" id="NBI06825.1"/>
    </source>
</evidence>
<protein>
    <submittedName>
        <fullName evidence="1">Uncharacterized protein</fullName>
    </submittedName>
</protein>
<evidence type="ECO:0000313" key="2">
    <source>
        <dbReference type="Proteomes" id="UP000467132"/>
    </source>
</evidence>
<accession>A0A845QWE1</accession>
<dbReference type="EMBL" id="QXXA01000009">
    <property type="protein sequence ID" value="NBI06825.1"/>
    <property type="molecule type" value="Genomic_DNA"/>
</dbReference>
<dbReference type="RefSeq" id="WP_160197311.1">
    <property type="nucleotide sequence ID" value="NZ_QXXA01000009.1"/>
</dbReference>